<keyword evidence="1" id="KW-0812">Transmembrane</keyword>
<protein>
    <recommendedName>
        <fullName evidence="4">Transmembrane protein</fullName>
    </recommendedName>
</protein>
<keyword evidence="1" id="KW-1133">Transmembrane helix</keyword>
<dbReference type="RefSeq" id="WP_011806631.1">
    <property type="nucleotide sequence ID" value="NC_011992.1"/>
</dbReference>
<evidence type="ECO:0000313" key="3">
    <source>
        <dbReference type="Proteomes" id="UP000000450"/>
    </source>
</evidence>
<gene>
    <name evidence="2" type="ordered locus">Dtpsy_2856</name>
</gene>
<dbReference type="GeneID" id="84684113"/>
<keyword evidence="1" id="KW-0472">Membrane</keyword>
<feature type="transmembrane region" description="Helical" evidence="1">
    <location>
        <begin position="44"/>
        <end position="68"/>
    </location>
</feature>
<dbReference type="InterPro" id="IPR021344">
    <property type="entry name" value="DUF2970"/>
</dbReference>
<reference evidence="2 3" key="1">
    <citation type="journal article" date="2010" name="J. Bacteriol.">
        <title>Completed genome sequence of the anaerobic iron-oxidizing bacterium Acidovorax ebreus strain TPSY.</title>
        <authorList>
            <person name="Byrne-Bailey K.G."/>
            <person name="Weber K.A."/>
            <person name="Chair A.H."/>
            <person name="Bose S."/>
            <person name="Knox T."/>
            <person name="Spanbauer T.L."/>
            <person name="Chertkov O."/>
            <person name="Coates J.D."/>
        </authorList>
    </citation>
    <scope>NUCLEOTIDE SEQUENCE [LARGE SCALE GENOMIC DNA]</scope>
    <source>
        <strain evidence="2 3">TPSY</strain>
    </source>
</reference>
<dbReference type="EMBL" id="CP001392">
    <property type="protein sequence ID" value="ACM34290.1"/>
    <property type="molecule type" value="Genomic_DNA"/>
</dbReference>
<dbReference type="AlphaFoldDB" id="A0A9J9QB05"/>
<proteinExistence type="predicted"/>
<sequence length="69" mass="7757">MSPTPPRPPRKGSLLRTLRAVAWSLIGLRKGEQYQRDQETLQPLHIVFVGLVALFVLVLLLIGLVNWIA</sequence>
<evidence type="ECO:0000256" key="1">
    <source>
        <dbReference type="SAM" id="Phobius"/>
    </source>
</evidence>
<dbReference type="Proteomes" id="UP000000450">
    <property type="component" value="Chromosome"/>
</dbReference>
<name>A0A9J9QB05_ACIET</name>
<evidence type="ECO:0008006" key="4">
    <source>
        <dbReference type="Google" id="ProtNLM"/>
    </source>
</evidence>
<dbReference type="KEGG" id="dia:Dtpsy_2856"/>
<keyword evidence="3" id="KW-1185">Reference proteome</keyword>
<evidence type="ECO:0000313" key="2">
    <source>
        <dbReference type="EMBL" id="ACM34290.1"/>
    </source>
</evidence>
<organism evidence="2 3">
    <name type="scientific">Acidovorax ebreus (strain TPSY)</name>
    <name type="common">Diaphorobacter sp. (strain TPSY)</name>
    <dbReference type="NCBI Taxonomy" id="535289"/>
    <lineage>
        <taxon>Bacteria</taxon>
        <taxon>Pseudomonadati</taxon>
        <taxon>Pseudomonadota</taxon>
        <taxon>Betaproteobacteria</taxon>
        <taxon>Burkholderiales</taxon>
        <taxon>Comamonadaceae</taxon>
        <taxon>Diaphorobacter</taxon>
    </lineage>
</organism>
<dbReference type="Pfam" id="PF11174">
    <property type="entry name" value="DUF2970"/>
    <property type="match status" value="1"/>
</dbReference>
<accession>A0A9J9QB05</accession>